<dbReference type="AlphaFoldDB" id="A0AA50KRI6"/>
<proteinExistence type="predicted"/>
<organism evidence="2 3">
    <name type="scientific">Oceanimonas pelagia</name>
    <dbReference type="NCBI Taxonomy" id="3028314"/>
    <lineage>
        <taxon>Bacteria</taxon>
        <taxon>Pseudomonadati</taxon>
        <taxon>Pseudomonadota</taxon>
        <taxon>Gammaproteobacteria</taxon>
        <taxon>Aeromonadales</taxon>
        <taxon>Aeromonadaceae</taxon>
        <taxon>Oceanimonas</taxon>
    </lineage>
</organism>
<dbReference type="GO" id="GO:0005576">
    <property type="term" value="C:extracellular region"/>
    <property type="evidence" value="ECO:0007669"/>
    <property type="project" value="TreeGrafter"/>
</dbReference>
<evidence type="ECO:0000313" key="3">
    <source>
        <dbReference type="Proteomes" id="UP001223802"/>
    </source>
</evidence>
<reference evidence="2 3" key="1">
    <citation type="submission" date="2023-02" db="EMBL/GenBank/DDBJ databases">
        <title>Complete genome sequence of a novel bacterium Oceanimonas sp. NTOU-MSR1 isolated from marine coast sediment.</title>
        <authorList>
            <person name="Yang H.-T."/>
            <person name="Chen Y.-L."/>
            <person name="Ho Y.-N."/>
        </authorList>
    </citation>
    <scope>NUCLEOTIDE SEQUENCE [LARGE SCALE GENOMIC DNA]</scope>
    <source>
        <strain evidence="2 3">NTOU-MSR1</strain>
    </source>
</reference>
<evidence type="ECO:0000259" key="1">
    <source>
        <dbReference type="Pfam" id="PF07007"/>
    </source>
</evidence>
<dbReference type="PANTHER" id="PTHR37549:SF1">
    <property type="entry name" value="LIPOPROTEIN LPRI"/>
    <property type="match status" value="1"/>
</dbReference>
<name>A0AA50KRI6_9GAMM</name>
<feature type="domain" description="Lysozyme inhibitor LprI-like N-terminal" evidence="1">
    <location>
        <begin position="44"/>
        <end position="116"/>
    </location>
</feature>
<protein>
    <submittedName>
        <fullName evidence="2">Lysozyme inhibitor LprI family protein</fullName>
    </submittedName>
</protein>
<dbReference type="Proteomes" id="UP001223802">
    <property type="component" value="Chromosome"/>
</dbReference>
<gene>
    <name evidence="2" type="ORF">PU634_05085</name>
</gene>
<dbReference type="Pfam" id="PF07007">
    <property type="entry name" value="LprI"/>
    <property type="match status" value="1"/>
</dbReference>
<dbReference type="InterPro" id="IPR009739">
    <property type="entry name" value="LprI-like_N"/>
</dbReference>
<evidence type="ECO:0000313" key="2">
    <source>
        <dbReference type="EMBL" id="WMC11742.1"/>
    </source>
</evidence>
<sequence length="130" mass="14536">MRLLHVRSLLDNEREVIISRGGGGAGSKSAAASSSPAIQASFDCAKASTRVEKMICSDAALAELDTTLAARYASVLQMGDDKTYWKQDQRKWVKERNQCQQPSCLVHSYNVRIQDLEQVLQYLNKPAEYR</sequence>
<dbReference type="KEGG" id="ope:PU634_05085"/>
<dbReference type="EMBL" id="CP118224">
    <property type="protein sequence ID" value="WMC11742.1"/>
    <property type="molecule type" value="Genomic_DNA"/>
</dbReference>
<keyword evidence="3" id="KW-1185">Reference proteome</keyword>
<accession>A0AA50KRI6</accession>
<dbReference type="PANTHER" id="PTHR37549">
    <property type="entry name" value="LIPOPROTEIN LPRI"/>
    <property type="match status" value="1"/>
</dbReference>
<dbReference type="InterPro" id="IPR052755">
    <property type="entry name" value="Lysozyme_Inhibitor_LprI"/>
</dbReference>
<dbReference type="RefSeq" id="WP_306762977.1">
    <property type="nucleotide sequence ID" value="NZ_CP118224.1"/>
</dbReference>